<protein>
    <submittedName>
        <fullName evidence="1">Uncharacterized protein</fullName>
    </submittedName>
</protein>
<gene>
    <name evidence="1" type="ORF">PGLA1383_LOCUS34149</name>
</gene>
<evidence type="ECO:0000313" key="2">
    <source>
        <dbReference type="Proteomes" id="UP000654075"/>
    </source>
</evidence>
<dbReference type="Proteomes" id="UP000654075">
    <property type="component" value="Unassembled WGS sequence"/>
</dbReference>
<dbReference type="AlphaFoldDB" id="A0A813FVD0"/>
<sequence length="347" mass="38695">MLRGGSKLSIHFRDDLSEHSSPSNWGDKAGPLSLADYRLVSDGLQARRTAGEATLRARWRRRKEADADACGLVCKCFGNRAARACVEVFRGDFQKRPLMMFSWNEVQSIILLPCENEQKGIFLIAVSSFRIREYGPKEFIFQAGSMRSRARSAVEMMAAILKDRSCGDTQSVASVVGRPKCCGAGRTLPLPTVLFMDMMRIACEAARLRPSVAGIARLVEILELLSDSQWPGFKTAGLSGGVGDIIIGSQHDAVPHFPLVALRRFAEAARRAQEILEEWIRWQQVCKLIRPECQGLDSELWRSRIMPFLCPRDPSSLQLADDFELNYPATVDSQLATAAERCRRTLS</sequence>
<dbReference type="EMBL" id="CAJNNV010025881">
    <property type="protein sequence ID" value="CAE8616462.1"/>
    <property type="molecule type" value="Genomic_DNA"/>
</dbReference>
<reference evidence="1" key="1">
    <citation type="submission" date="2021-02" db="EMBL/GenBank/DDBJ databases">
        <authorList>
            <person name="Dougan E. K."/>
            <person name="Rhodes N."/>
            <person name="Thang M."/>
            <person name="Chan C."/>
        </authorList>
    </citation>
    <scope>NUCLEOTIDE SEQUENCE</scope>
</reference>
<organism evidence="1 2">
    <name type="scientific">Polarella glacialis</name>
    <name type="common">Dinoflagellate</name>
    <dbReference type="NCBI Taxonomy" id="89957"/>
    <lineage>
        <taxon>Eukaryota</taxon>
        <taxon>Sar</taxon>
        <taxon>Alveolata</taxon>
        <taxon>Dinophyceae</taxon>
        <taxon>Suessiales</taxon>
        <taxon>Suessiaceae</taxon>
        <taxon>Polarella</taxon>
    </lineage>
</organism>
<name>A0A813FVD0_POLGL</name>
<accession>A0A813FVD0</accession>
<keyword evidence="2" id="KW-1185">Reference proteome</keyword>
<comment type="caution">
    <text evidence="1">The sequence shown here is derived from an EMBL/GenBank/DDBJ whole genome shotgun (WGS) entry which is preliminary data.</text>
</comment>
<proteinExistence type="predicted"/>
<evidence type="ECO:0000313" key="1">
    <source>
        <dbReference type="EMBL" id="CAE8616462.1"/>
    </source>
</evidence>